<evidence type="ECO:0000313" key="2">
    <source>
        <dbReference type="Proteomes" id="UP000028002"/>
    </source>
</evidence>
<dbReference type="Proteomes" id="UP000028002">
    <property type="component" value="Unassembled WGS sequence"/>
</dbReference>
<reference evidence="1 2" key="1">
    <citation type="submission" date="2014-03" db="EMBL/GenBank/DDBJ databases">
        <title>Draft Genome of Photorhabdus temperata Meg1.</title>
        <authorList>
            <person name="Hurst S.G.IV."/>
            <person name="Morris K."/>
            <person name="Thomas K."/>
            <person name="Tisa L.S."/>
        </authorList>
    </citation>
    <scope>NUCLEOTIDE SEQUENCE [LARGE SCALE GENOMIC DNA]</scope>
    <source>
        <strain evidence="1 2">Meg1</strain>
    </source>
</reference>
<organism evidence="1 2">
    <name type="scientific">Photorhabdus temperata subsp. temperata Meg1</name>
    <dbReference type="NCBI Taxonomy" id="1393735"/>
    <lineage>
        <taxon>Bacteria</taxon>
        <taxon>Pseudomonadati</taxon>
        <taxon>Pseudomonadota</taxon>
        <taxon>Gammaproteobacteria</taxon>
        <taxon>Enterobacterales</taxon>
        <taxon>Morganellaceae</taxon>
        <taxon>Photorhabdus</taxon>
    </lineage>
</organism>
<proteinExistence type="predicted"/>
<dbReference type="PATRIC" id="fig|1393735.3.peg.4447"/>
<evidence type="ECO:0000313" key="1">
    <source>
        <dbReference type="EMBL" id="KER01079.1"/>
    </source>
</evidence>
<protein>
    <submittedName>
        <fullName evidence="1">Uncharacterized protein</fullName>
    </submittedName>
</protein>
<comment type="caution">
    <text evidence="1">The sequence shown here is derived from an EMBL/GenBank/DDBJ whole genome shotgun (WGS) entry which is preliminary data.</text>
</comment>
<dbReference type="RefSeq" id="WP_023044902.1">
    <property type="nucleotide sequence ID" value="NZ_CAWLUD010000108.1"/>
</dbReference>
<dbReference type="EMBL" id="JGVH01000108">
    <property type="protein sequence ID" value="KER01079.1"/>
    <property type="molecule type" value="Genomic_DNA"/>
</dbReference>
<name>A0A081RQX6_PHOTE</name>
<sequence>MINNSFHLTQVIASAWGDPSDITDAVWNAGYRKAGRTSEEMVLVTLKVIKDSHYSDIPYEYWPKDLEAVLAAELNFLIDDLVWNDKTTPATVARIILENGYQRGEK</sequence>
<accession>A0A081RQX6</accession>
<dbReference type="AlphaFoldDB" id="A0A081RQX6"/>
<gene>
    <name evidence="1" type="ORF">MEG1DRAFT_04350</name>
</gene>